<sequence>MVTEWDADRIEREVRRRAAVERAPLSARHFVMVCHDVFDAAGVGVQLIADDGALEPVHATTDVVERVIELETTLGEGPAHLAVAGGRAVAVDDFRQQRARWPLFSDAAEFARVRAALAFPMWLGSGTIGAVEVYSPEPRLPTTAELDLGGVFTELLTDQIVTRLDEVGADAPEEFGIERFHIRWQVVYQATAIASIHLRCGLPEASLRLRAHAFASGRRLCEVAEDVVTGVVRLAPDDPFGLEAP</sequence>
<keyword evidence="3" id="KW-1185">Reference proteome</keyword>
<evidence type="ECO:0000313" key="2">
    <source>
        <dbReference type="EMBL" id="REH34876.1"/>
    </source>
</evidence>
<comment type="caution">
    <text evidence="2">The sequence shown here is derived from an EMBL/GenBank/DDBJ whole genome shotgun (WGS) entry which is preliminary data.</text>
</comment>
<dbReference type="SUPFAM" id="SSF55781">
    <property type="entry name" value="GAF domain-like"/>
    <property type="match status" value="1"/>
</dbReference>
<dbReference type="Proteomes" id="UP000256269">
    <property type="component" value="Unassembled WGS sequence"/>
</dbReference>
<dbReference type="EMBL" id="QUNO01000019">
    <property type="protein sequence ID" value="REH34876.1"/>
    <property type="molecule type" value="Genomic_DNA"/>
</dbReference>
<dbReference type="Gene3D" id="3.30.450.40">
    <property type="match status" value="1"/>
</dbReference>
<feature type="domain" description="GAF" evidence="1">
    <location>
        <begin position="45"/>
        <end position="155"/>
    </location>
</feature>
<dbReference type="RefSeq" id="WP_116180268.1">
    <property type="nucleotide sequence ID" value="NZ_CP144375.1"/>
</dbReference>
<dbReference type="InterPro" id="IPR029016">
    <property type="entry name" value="GAF-like_dom_sf"/>
</dbReference>
<dbReference type="OrthoDB" id="7466251at2"/>
<reference evidence="2 3" key="1">
    <citation type="submission" date="2018-08" db="EMBL/GenBank/DDBJ databases">
        <title>Genomic Encyclopedia of Archaeal and Bacterial Type Strains, Phase II (KMG-II): from individual species to whole genera.</title>
        <authorList>
            <person name="Goeker M."/>
        </authorList>
    </citation>
    <scope>NUCLEOTIDE SEQUENCE [LARGE SCALE GENOMIC DNA]</scope>
    <source>
        <strain evidence="2 3">DSM 45791</strain>
    </source>
</reference>
<name>A0A3E0GYY7_9PSEU</name>
<dbReference type="Pfam" id="PF13185">
    <property type="entry name" value="GAF_2"/>
    <property type="match status" value="1"/>
</dbReference>
<evidence type="ECO:0000313" key="3">
    <source>
        <dbReference type="Proteomes" id="UP000256269"/>
    </source>
</evidence>
<accession>A0A3E0GYY7</accession>
<dbReference type="InterPro" id="IPR003018">
    <property type="entry name" value="GAF"/>
</dbReference>
<proteinExistence type="predicted"/>
<protein>
    <recommendedName>
        <fullName evidence="1">GAF domain-containing protein</fullName>
    </recommendedName>
</protein>
<dbReference type="AlphaFoldDB" id="A0A3E0GYY7"/>
<evidence type="ECO:0000259" key="1">
    <source>
        <dbReference type="Pfam" id="PF13185"/>
    </source>
</evidence>
<organism evidence="2 3">
    <name type="scientific">Kutzneria buriramensis</name>
    <dbReference type="NCBI Taxonomy" id="1045776"/>
    <lineage>
        <taxon>Bacteria</taxon>
        <taxon>Bacillati</taxon>
        <taxon>Actinomycetota</taxon>
        <taxon>Actinomycetes</taxon>
        <taxon>Pseudonocardiales</taxon>
        <taxon>Pseudonocardiaceae</taxon>
        <taxon>Kutzneria</taxon>
    </lineage>
</organism>
<gene>
    <name evidence="2" type="ORF">BCF44_119152</name>
</gene>